<dbReference type="GO" id="GO:0003677">
    <property type="term" value="F:DNA binding"/>
    <property type="evidence" value="ECO:0007669"/>
    <property type="project" value="UniProtKB-UniRule"/>
</dbReference>
<feature type="region of interest" description="Disordered" evidence="10">
    <location>
        <begin position="53"/>
        <end position="81"/>
    </location>
</feature>
<dbReference type="PANTHER" id="PTHR31992">
    <property type="entry name" value="DOF ZINC FINGER PROTEIN DOF1.4-RELATED"/>
    <property type="match status" value="1"/>
</dbReference>
<comment type="caution">
    <text evidence="12">The sequence shown here is derived from an EMBL/GenBank/DDBJ whole genome shotgun (WGS) entry which is preliminary data.</text>
</comment>
<evidence type="ECO:0000313" key="12">
    <source>
        <dbReference type="EMBL" id="KAJ4963338.1"/>
    </source>
</evidence>
<dbReference type="Pfam" id="PF02701">
    <property type="entry name" value="Zn_ribbon_Dof"/>
    <property type="match status" value="1"/>
</dbReference>
<keyword evidence="4 9" id="KW-0805">Transcription regulation</keyword>
<dbReference type="GO" id="GO:0005634">
    <property type="term" value="C:nucleus"/>
    <property type="evidence" value="ECO:0007669"/>
    <property type="project" value="UniProtKB-SubCell"/>
</dbReference>
<feature type="compositionally biased region" description="Low complexity" evidence="10">
    <location>
        <begin position="64"/>
        <end position="78"/>
    </location>
</feature>
<dbReference type="InterPro" id="IPR045174">
    <property type="entry name" value="Dof"/>
</dbReference>
<dbReference type="EMBL" id="JAMYWD010000008">
    <property type="protein sequence ID" value="KAJ4963338.1"/>
    <property type="molecule type" value="Genomic_DNA"/>
</dbReference>
<dbReference type="Proteomes" id="UP001141806">
    <property type="component" value="Unassembled WGS sequence"/>
</dbReference>
<keyword evidence="1 9" id="KW-0479">Metal-binding</keyword>
<comment type="subcellular location">
    <subcellularLocation>
        <location evidence="8 9">Nucleus</location>
    </subcellularLocation>
</comment>
<dbReference type="GO" id="GO:0003700">
    <property type="term" value="F:DNA-binding transcription factor activity"/>
    <property type="evidence" value="ECO:0007669"/>
    <property type="project" value="UniProtKB-UniRule"/>
</dbReference>
<evidence type="ECO:0000256" key="9">
    <source>
        <dbReference type="RuleBase" id="RU369094"/>
    </source>
</evidence>
<gene>
    <name evidence="12" type="ORF">NE237_023277</name>
</gene>
<proteinExistence type="predicted"/>
<keyword evidence="6 9" id="KW-0804">Transcription</keyword>
<evidence type="ECO:0000256" key="10">
    <source>
        <dbReference type="SAM" id="MobiDB-lite"/>
    </source>
</evidence>
<name>A0A9Q0HEM1_9MAGN</name>
<evidence type="ECO:0000256" key="4">
    <source>
        <dbReference type="ARBA" id="ARBA00023015"/>
    </source>
</evidence>
<evidence type="ECO:0000256" key="2">
    <source>
        <dbReference type="ARBA" id="ARBA00022771"/>
    </source>
</evidence>
<dbReference type="PANTHER" id="PTHR31992:SF203">
    <property type="entry name" value="DOF ZINC FINGER PROTEIN"/>
    <property type="match status" value="1"/>
</dbReference>
<evidence type="ECO:0000256" key="7">
    <source>
        <dbReference type="ARBA" id="ARBA00023242"/>
    </source>
</evidence>
<evidence type="ECO:0000256" key="1">
    <source>
        <dbReference type="ARBA" id="ARBA00022723"/>
    </source>
</evidence>
<keyword evidence="3 9" id="KW-0862">Zinc</keyword>
<evidence type="ECO:0000256" key="6">
    <source>
        <dbReference type="ARBA" id="ARBA00023163"/>
    </source>
</evidence>
<evidence type="ECO:0000259" key="11">
    <source>
        <dbReference type="PROSITE" id="PS50884"/>
    </source>
</evidence>
<keyword evidence="13" id="KW-1185">Reference proteome</keyword>
<evidence type="ECO:0000313" key="13">
    <source>
        <dbReference type="Proteomes" id="UP001141806"/>
    </source>
</evidence>
<dbReference type="OrthoDB" id="1927254at2759"/>
<dbReference type="PROSITE" id="PS50884">
    <property type="entry name" value="ZF_DOF_2"/>
    <property type="match status" value="1"/>
</dbReference>
<evidence type="ECO:0000256" key="8">
    <source>
        <dbReference type="PROSITE-ProRule" id="PRU00071"/>
    </source>
</evidence>
<feature type="domain" description="Dof-type" evidence="11">
    <location>
        <begin position="8"/>
        <end position="62"/>
    </location>
</feature>
<dbReference type="InterPro" id="IPR003851">
    <property type="entry name" value="Znf_Dof"/>
</dbReference>
<protein>
    <recommendedName>
        <fullName evidence="9">Dof zinc finger protein</fullName>
    </recommendedName>
</protein>
<keyword evidence="5 8" id="KW-0238">DNA-binding</keyword>
<dbReference type="AlphaFoldDB" id="A0A9Q0HEM1"/>
<keyword evidence="7 8" id="KW-0539">Nucleus</keyword>
<reference evidence="12" key="1">
    <citation type="journal article" date="2023" name="Plant J.">
        <title>The genome of the king protea, Protea cynaroides.</title>
        <authorList>
            <person name="Chang J."/>
            <person name="Duong T.A."/>
            <person name="Schoeman C."/>
            <person name="Ma X."/>
            <person name="Roodt D."/>
            <person name="Barker N."/>
            <person name="Li Z."/>
            <person name="Van de Peer Y."/>
            <person name="Mizrachi E."/>
        </authorList>
    </citation>
    <scope>NUCLEOTIDE SEQUENCE</scope>
    <source>
        <tissue evidence="12">Young leaves</tissue>
    </source>
</reference>
<dbReference type="GO" id="GO:0008270">
    <property type="term" value="F:zinc ion binding"/>
    <property type="evidence" value="ECO:0007669"/>
    <property type="project" value="UniProtKB-KW"/>
</dbReference>
<keyword evidence="2 8" id="KW-0863">Zinc-finger</keyword>
<organism evidence="12 13">
    <name type="scientific">Protea cynaroides</name>
    <dbReference type="NCBI Taxonomy" id="273540"/>
    <lineage>
        <taxon>Eukaryota</taxon>
        <taxon>Viridiplantae</taxon>
        <taxon>Streptophyta</taxon>
        <taxon>Embryophyta</taxon>
        <taxon>Tracheophyta</taxon>
        <taxon>Spermatophyta</taxon>
        <taxon>Magnoliopsida</taxon>
        <taxon>Proteales</taxon>
        <taxon>Proteaceae</taxon>
        <taxon>Protea</taxon>
    </lineage>
</organism>
<sequence length="196" mass="21423">MEREKFDFEFCRCDSTNTKLCYYNNYNLSQPCHFCKSCHRYWTQGGILRNIPVGDGTHKNPKLSRTSSSSSSTSSSTSQDPMFATPHFRLSFRFCEQIDLSFPICGDLNLEPNVFGTGTFTSFLNSQSIGFMVLGRFSLGMSFGFDDLRFGLGRGVWPFTDVGEAGSINGGGSSGGGSGSTWQLGSAEPAFANGDH</sequence>
<evidence type="ECO:0000256" key="5">
    <source>
        <dbReference type="ARBA" id="ARBA00023125"/>
    </source>
</evidence>
<comment type="function">
    <text evidence="9">Transcription factor that binds specifically to a 5'-AA[AG]G-3' consensus core sequence.</text>
</comment>
<evidence type="ECO:0000256" key="3">
    <source>
        <dbReference type="ARBA" id="ARBA00022833"/>
    </source>
</evidence>
<accession>A0A9Q0HEM1</accession>